<reference evidence="11" key="1">
    <citation type="submission" date="2025-08" db="UniProtKB">
        <authorList>
            <consortium name="Ensembl"/>
        </authorList>
    </citation>
    <scope>IDENTIFICATION</scope>
</reference>
<keyword evidence="7" id="KW-0325">Glycoprotein</keyword>
<keyword evidence="5 9" id="KW-1133">Transmembrane helix</keyword>
<evidence type="ECO:0000256" key="2">
    <source>
        <dbReference type="ARBA" id="ARBA00010297"/>
    </source>
</evidence>
<organism evidence="11 12">
    <name type="scientific">Neogobius melanostomus</name>
    <name type="common">round goby</name>
    <dbReference type="NCBI Taxonomy" id="47308"/>
    <lineage>
        <taxon>Eukaryota</taxon>
        <taxon>Metazoa</taxon>
        <taxon>Chordata</taxon>
        <taxon>Craniata</taxon>
        <taxon>Vertebrata</taxon>
        <taxon>Euteleostomi</taxon>
        <taxon>Actinopterygii</taxon>
        <taxon>Neopterygii</taxon>
        <taxon>Teleostei</taxon>
        <taxon>Neoteleostei</taxon>
        <taxon>Acanthomorphata</taxon>
        <taxon>Gobiaria</taxon>
        <taxon>Gobiiformes</taxon>
        <taxon>Gobioidei</taxon>
        <taxon>Gobiidae</taxon>
        <taxon>Benthophilinae</taxon>
        <taxon>Neogobiini</taxon>
        <taxon>Neogobius</taxon>
    </lineage>
</organism>
<name>A0A8C6TC14_9GOBI</name>
<evidence type="ECO:0000313" key="11">
    <source>
        <dbReference type="Ensembl" id="ENSNMLP00000019620.1"/>
    </source>
</evidence>
<dbReference type="Proteomes" id="UP000694523">
    <property type="component" value="Unplaced"/>
</dbReference>
<evidence type="ECO:0000259" key="10">
    <source>
        <dbReference type="SMART" id="SM00423"/>
    </source>
</evidence>
<dbReference type="Ensembl" id="ENSNMLT00000022044.1">
    <property type="protein sequence ID" value="ENSNMLP00000019620.1"/>
    <property type="gene ID" value="ENSNMLG00000012758.1"/>
</dbReference>
<keyword evidence="12" id="KW-1185">Reference proteome</keyword>
<dbReference type="PANTHER" id="PTHR13055">
    <property type="entry name" value="TUMOR ENDOTHELIAL MARKER 7 RELATED"/>
    <property type="match status" value="1"/>
</dbReference>
<sequence length="484" mass="54579">MVVSAPSSERPPRPWTHGRSVGNHYRDHARNKTKDQLTGKNHNTTTQIINVDHVYYTSKIYSPTDTARAELWVDFSERQETWRNHGFLPNLQRNAERVRLSFDFPFYGHPLKEVTVASGGFIYTGEVMHQLLTATQYIAPLMANFDPSLSTNSSVFYFDNGTALVVQWGQVLLQDNSTLGRFTFQAALHKDGRILFTYKQIPVDVSLISTEHHPVRVGLSDAFVVLHEIEQIPNVRRKTIYEYHKVDILKSKISSCTAVEMFPLPTCLQFSSCGACVSSQIGFNCSWCSQLQRCSSGFDRKRQDWVDHGCLDEVCTFDWIYINLLTPALTECIFSSLALPKSKSALTGAHSLEASVTPHLKVKNYKTDPFPSQAQVGLVVGVAVGTVVIAAAVLLSMYVYIHPTSNLSLFLIERRPSRWPILRFRRGSGRPSYADVELSGHDGDCSVVIDPKQAFIISDRRESEQKEGFVVPDQRERFHLSENS</sequence>
<comment type="similarity">
    <text evidence="2">Belongs to the plexin family.</text>
</comment>
<accession>A0A8C6TC14</accession>
<evidence type="ECO:0000256" key="7">
    <source>
        <dbReference type="ARBA" id="ARBA00023180"/>
    </source>
</evidence>
<evidence type="ECO:0000256" key="6">
    <source>
        <dbReference type="ARBA" id="ARBA00023136"/>
    </source>
</evidence>
<comment type="subcellular location">
    <subcellularLocation>
        <location evidence="1">Membrane</location>
        <topology evidence="1">Single-pass type I membrane protein</topology>
    </subcellularLocation>
</comment>
<feature type="domain" description="PSI" evidence="10">
    <location>
        <begin position="266"/>
        <end position="311"/>
    </location>
</feature>
<evidence type="ECO:0000256" key="9">
    <source>
        <dbReference type="SAM" id="Phobius"/>
    </source>
</evidence>
<feature type="transmembrane region" description="Helical" evidence="9">
    <location>
        <begin position="376"/>
        <end position="401"/>
    </location>
</feature>
<dbReference type="SMART" id="SM00423">
    <property type="entry name" value="PSI"/>
    <property type="match status" value="1"/>
</dbReference>
<proteinExistence type="inferred from homology"/>
<feature type="region of interest" description="Disordered" evidence="8">
    <location>
        <begin position="1"/>
        <end position="26"/>
    </location>
</feature>
<dbReference type="InterPro" id="IPR016201">
    <property type="entry name" value="PSI"/>
</dbReference>
<protein>
    <submittedName>
        <fullName evidence="11">Si:ch211-106h4.6</fullName>
    </submittedName>
</protein>
<evidence type="ECO:0000256" key="1">
    <source>
        <dbReference type="ARBA" id="ARBA00004479"/>
    </source>
</evidence>
<reference evidence="11" key="2">
    <citation type="submission" date="2025-09" db="UniProtKB">
        <authorList>
            <consortium name="Ensembl"/>
        </authorList>
    </citation>
    <scope>IDENTIFICATION</scope>
</reference>
<evidence type="ECO:0000256" key="5">
    <source>
        <dbReference type="ARBA" id="ARBA00022989"/>
    </source>
</evidence>
<keyword evidence="4" id="KW-0732">Signal</keyword>
<keyword evidence="3 9" id="KW-0812">Transmembrane</keyword>
<dbReference type="InterPro" id="IPR031152">
    <property type="entry name" value="PLXDC"/>
</dbReference>
<dbReference type="Pfam" id="PF01437">
    <property type="entry name" value="PSI"/>
    <property type="match status" value="1"/>
</dbReference>
<evidence type="ECO:0000256" key="4">
    <source>
        <dbReference type="ARBA" id="ARBA00022729"/>
    </source>
</evidence>
<dbReference type="PANTHER" id="PTHR13055:SF11">
    <property type="entry name" value="PLEXIN DOMAIN-CONTAINING PROTEIN 2"/>
    <property type="match status" value="1"/>
</dbReference>
<dbReference type="AlphaFoldDB" id="A0A8C6TC14"/>
<evidence type="ECO:0000256" key="8">
    <source>
        <dbReference type="SAM" id="MobiDB-lite"/>
    </source>
</evidence>
<dbReference type="GO" id="GO:0016020">
    <property type="term" value="C:membrane"/>
    <property type="evidence" value="ECO:0007669"/>
    <property type="project" value="UniProtKB-SubCell"/>
</dbReference>
<keyword evidence="6 9" id="KW-0472">Membrane</keyword>
<evidence type="ECO:0000313" key="12">
    <source>
        <dbReference type="Proteomes" id="UP000694523"/>
    </source>
</evidence>
<evidence type="ECO:0000256" key="3">
    <source>
        <dbReference type="ARBA" id="ARBA00022692"/>
    </source>
</evidence>
<dbReference type="InterPro" id="IPR002165">
    <property type="entry name" value="Plexin_repeat"/>
</dbReference>